<dbReference type="PANTHER" id="PTHR11685">
    <property type="entry name" value="RBR FAMILY RING FINGER AND IBR DOMAIN-CONTAINING"/>
    <property type="match status" value="1"/>
</dbReference>
<keyword evidence="6" id="KW-0677">Repeat</keyword>
<dbReference type="SUPFAM" id="SSF57850">
    <property type="entry name" value="RING/U-box"/>
    <property type="match status" value="3"/>
</dbReference>
<dbReference type="Gene3D" id="3.30.40.10">
    <property type="entry name" value="Zinc/RING finger domain, C3HC4 (zinc finger)"/>
    <property type="match status" value="1"/>
</dbReference>
<dbReference type="GO" id="GO:0016567">
    <property type="term" value="P:protein ubiquitination"/>
    <property type="evidence" value="ECO:0007669"/>
    <property type="project" value="InterPro"/>
</dbReference>
<protein>
    <recommendedName>
        <fullName evidence="3">RBR-type E3 ubiquitin transferase</fullName>
        <ecNumber evidence="3">2.3.2.31</ecNumber>
    </recommendedName>
</protein>
<gene>
    <name evidence="13" type="ORF">BSL78_06926</name>
</gene>
<keyword evidence="4" id="KW-0808">Transferase</keyword>
<name>A0A2G8L7D9_STIJA</name>
<keyword evidence="8" id="KW-0833">Ubl conjugation pathway</keyword>
<evidence type="ECO:0000256" key="6">
    <source>
        <dbReference type="ARBA" id="ARBA00022737"/>
    </source>
</evidence>
<dbReference type="Pfam" id="PF22605">
    <property type="entry name" value="IBR_2"/>
    <property type="match status" value="1"/>
</dbReference>
<accession>A0A2G8L7D9</accession>
<dbReference type="Proteomes" id="UP000230750">
    <property type="component" value="Unassembled WGS sequence"/>
</dbReference>
<evidence type="ECO:0000256" key="1">
    <source>
        <dbReference type="ARBA" id="ARBA00001798"/>
    </source>
</evidence>
<dbReference type="InterPro" id="IPR044066">
    <property type="entry name" value="TRIAD_supradom"/>
</dbReference>
<organism evidence="13 14">
    <name type="scientific">Stichopus japonicus</name>
    <name type="common">Sea cucumber</name>
    <dbReference type="NCBI Taxonomy" id="307972"/>
    <lineage>
        <taxon>Eukaryota</taxon>
        <taxon>Metazoa</taxon>
        <taxon>Echinodermata</taxon>
        <taxon>Eleutherozoa</taxon>
        <taxon>Echinozoa</taxon>
        <taxon>Holothuroidea</taxon>
        <taxon>Aspidochirotacea</taxon>
        <taxon>Aspidochirotida</taxon>
        <taxon>Stichopodidae</taxon>
        <taxon>Apostichopus</taxon>
    </lineage>
</organism>
<dbReference type="OrthoDB" id="10062370at2759"/>
<sequence length="988" mass="112639">MFACVGYSNIYNRTVLQSLSFSVLHSALTSSTRTEETTCTEREDNPKVTMVYTKGSRFGVFSGHTVRRPTFSYSQLCADQHIVIQSSKSFKRGNQVSNDIHLSMNKKKRWQVADNLMDELGESDCTVVVSKHHLKPGQHRKVTDCLHVCSQRNGERQAKSASRTYAREEDLSGVTYDKSREEAVEVEEIPVKRRKLKGRRGYKKRQNQEDVWEEEVLIHCKVYTAPSKHHFQIQPPRGSYSAKSAKTRKGLPGGNISFYQEMYEEEIWDEEDDVMLRETMEDSLGSVRGAQLGYTGMDNSLEDFILPASAKPQEKREKSPKKIVRDVTLEEGKDHIVYVDRDEYAVPSSWETASYIPKPRVWMKTNTRKNRKKDQKITITIPSRLDCDQPTFLVPVDPDAVKDLKIAATKSFDGSSFLWGKCLPPRLSINVTSYIHGKLREGAFTRTIDEMTRMKKDCWILVERARISKQRDTGTPQRDSIDGRETLRFTLVGFPRDVKTAVETQEHFTHLNVSNMKRVMEILKEHVDKLPLDGFFTSTSLPQGKPEVNLDVLSGVWEWNSKQETKTPIQLIDQLETEDGCHGDTILEEHFLQRLGDIVTDCEICLESDLIGPDGVSMGTTSLTDCRHWFCDDCWQNYLRTAISHGQTRLTCPAYNCKSRVDEITLASFVPHSSFLQYKEQQLEVLRVSQRLERCPKEGCGHLLPRDSEGATQGNTGLFCACGGVWCSNCKGKVHWPSTCEQNEKYKEKHKDGVGIVKMGKIKHINVKRCPACQYPVTKNGGCAHMVCRCSFSFCWSCGNEWLNHTYNCRKENTMSTTQVELVDVIIPKSNYERAVFHRSRHHRSATRARQMQANNLISRLLTATQGSAEEACRKIPSQRVKGDAVVLPDTSAVGYLSRVLQDAQSFCSEVEFVLEHLEIYLTSRSVLHLGKRQLVNKSKDRLSYLSDQIHLILEQRTTFDVLTVSKRLDNLTTSGKKNLHRLVVTLK</sequence>
<dbReference type="GO" id="GO:0008270">
    <property type="term" value="F:zinc ion binding"/>
    <property type="evidence" value="ECO:0007669"/>
    <property type="project" value="UniProtKB-KW"/>
</dbReference>
<evidence type="ECO:0000313" key="14">
    <source>
        <dbReference type="Proteomes" id="UP000230750"/>
    </source>
</evidence>
<dbReference type="Pfam" id="PF01485">
    <property type="entry name" value="IBR"/>
    <property type="match status" value="1"/>
</dbReference>
<dbReference type="EMBL" id="MRZV01000185">
    <property type="protein sequence ID" value="PIK56187.1"/>
    <property type="molecule type" value="Genomic_DNA"/>
</dbReference>
<keyword evidence="14" id="KW-1185">Reference proteome</keyword>
<comment type="catalytic activity">
    <reaction evidence="1">
        <text>[E2 ubiquitin-conjugating enzyme]-S-ubiquitinyl-L-cysteine + [acceptor protein]-L-lysine = [E2 ubiquitin-conjugating enzyme]-L-cysteine + [acceptor protein]-N(6)-ubiquitinyl-L-lysine.</text>
        <dbReference type="EC" id="2.3.2.31"/>
    </reaction>
</comment>
<evidence type="ECO:0000256" key="8">
    <source>
        <dbReference type="ARBA" id="ARBA00022786"/>
    </source>
</evidence>
<evidence type="ECO:0000256" key="7">
    <source>
        <dbReference type="ARBA" id="ARBA00022771"/>
    </source>
</evidence>
<dbReference type="CDD" id="cd20335">
    <property type="entry name" value="BRcat_RBR"/>
    <property type="match status" value="1"/>
</dbReference>
<evidence type="ECO:0000313" key="13">
    <source>
        <dbReference type="EMBL" id="PIK56187.1"/>
    </source>
</evidence>
<dbReference type="InterPro" id="IPR013083">
    <property type="entry name" value="Znf_RING/FYVE/PHD"/>
</dbReference>
<dbReference type="GO" id="GO:0061630">
    <property type="term" value="F:ubiquitin protein ligase activity"/>
    <property type="evidence" value="ECO:0007669"/>
    <property type="project" value="UniProtKB-EC"/>
</dbReference>
<feature type="domain" description="RING-type" evidence="11">
    <location>
        <begin position="602"/>
        <end position="656"/>
    </location>
</feature>
<dbReference type="EC" id="2.3.2.31" evidence="3"/>
<dbReference type="SMART" id="SM00647">
    <property type="entry name" value="IBR"/>
    <property type="match status" value="2"/>
</dbReference>
<proteinExistence type="predicted"/>
<evidence type="ECO:0000256" key="10">
    <source>
        <dbReference type="PROSITE-ProRule" id="PRU00175"/>
    </source>
</evidence>
<dbReference type="Gene3D" id="1.20.120.1750">
    <property type="match status" value="1"/>
</dbReference>
<reference evidence="13 14" key="1">
    <citation type="journal article" date="2017" name="PLoS Biol.">
        <title>The sea cucumber genome provides insights into morphological evolution and visceral regeneration.</title>
        <authorList>
            <person name="Zhang X."/>
            <person name="Sun L."/>
            <person name="Yuan J."/>
            <person name="Sun Y."/>
            <person name="Gao Y."/>
            <person name="Zhang L."/>
            <person name="Li S."/>
            <person name="Dai H."/>
            <person name="Hamel J.F."/>
            <person name="Liu C."/>
            <person name="Yu Y."/>
            <person name="Liu S."/>
            <person name="Lin W."/>
            <person name="Guo K."/>
            <person name="Jin S."/>
            <person name="Xu P."/>
            <person name="Storey K.B."/>
            <person name="Huan P."/>
            <person name="Zhang T."/>
            <person name="Zhou Y."/>
            <person name="Zhang J."/>
            <person name="Lin C."/>
            <person name="Li X."/>
            <person name="Xing L."/>
            <person name="Huo D."/>
            <person name="Sun M."/>
            <person name="Wang L."/>
            <person name="Mercier A."/>
            <person name="Li F."/>
            <person name="Yang H."/>
            <person name="Xiang J."/>
        </authorList>
    </citation>
    <scope>NUCLEOTIDE SEQUENCE [LARGE SCALE GENOMIC DNA]</scope>
    <source>
        <strain evidence="13">Shaxun</strain>
        <tissue evidence="13">Muscle</tissue>
    </source>
</reference>
<evidence type="ECO:0000256" key="5">
    <source>
        <dbReference type="ARBA" id="ARBA00022723"/>
    </source>
</evidence>
<keyword evidence="5" id="KW-0479">Metal-binding</keyword>
<evidence type="ECO:0000259" key="12">
    <source>
        <dbReference type="PROSITE" id="PS51873"/>
    </source>
</evidence>
<comment type="caution">
    <text evidence="13">The sequence shown here is derived from an EMBL/GenBank/DDBJ whole genome shotgun (WGS) entry which is preliminary data.</text>
</comment>
<dbReference type="InterPro" id="IPR031127">
    <property type="entry name" value="E3_UB_ligase_RBR"/>
</dbReference>
<dbReference type="InterPro" id="IPR054694">
    <property type="entry name" value="Parkin-like_IBR"/>
</dbReference>
<feature type="domain" description="RING-type" evidence="12">
    <location>
        <begin position="598"/>
        <end position="813"/>
    </location>
</feature>
<evidence type="ECO:0000256" key="2">
    <source>
        <dbReference type="ARBA" id="ARBA00004906"/>
    </source>
</evidence>
<evidence type="ECO:0000256" key="4">
    <source>
        <dbReference type="ARBA" id="ARBA00022679"/>
    </source>
</evidence>
<evidence type="ECO:0000256" key="3">
    <source>
        <dbReference type="ARBA" id="ARBA00012251"/>
    </source>
</evidence>
<dbReference type="STRING" id="307972.A0A2G8L7D9"/>
<keyword evidence="9" id="KW-0862">Zinc</keyword>
<dbReference type="CDD" id="cd20336">
    <property type="entry name" value="Rcat_RBR"/>
    <property type="match status" value="1"/>
</dbReference>
<evidence type="ECO:0000256" key="9">
    <source>
        <dbReference type="ARBA" id="ARBA00022833"/>
    </source>
</evidence>
<keyword evidence="7 10" id="KW-0863">Zinc-finger</keyword>
<evidence type="ECO:0000259" key="11">
    <source>
        <dbReference type="PROSITE" id="PS50089"/>
    </source>
</evidence>
<comment type="pathway">
    <text evidence="2">Protein modification; protein ubiquitination.</text>
</comment>
<dbReference type="AlphaFoldDB" id="A0A2G8L7D9"/>
<dbReference type="InterPro" id="IPR001841">
    <property type="entry name" value="Znf_RING"/>
</dbReference>
<dbReference type="PROSITE" id="PS51873">
    <property type="entry name" value="TRIAD"/>
    <property type="match status" value="1"/>
</dbReference>
<dbReference type="PROSITE" id="PS50089">
    <property type="entry name" value="ZF_RING_2"/>
    <property type="match status" value="1"/>
</dbReference>
<dbReference type="InterPro" id="IPR002867">
    <property type="entry name" value="IBR_dom"/>
</dbReference>